<dbReference type="VEuPathDB" id="FungiDB:ASPTUDRAFT_273203"/>
<sequence length="112" mass="13117">MQERGEERKIGEIVRPPARGKALYPRCVYPGVMYPRQRLCGLWDGCGPMLFECCAFPVSFNPRMTPERQKRRGMVLFNLYPSLLTSSHLCLLYGFELVESWLWLMPREFVLV</sequence>
<evidence type="ECO:0000256" key="1">
    <source>
        <dbReference type="SAM" id="Phobius"/>
    </source>
</evidence>
<accession>A0A1L9NNK4</accession>
<keyword evidence="1" id="KW-0812">Transmembrane</keyword>
<gene>
    <name evidence="2" type="ORF">ASPTUDRAFT_273203</name>
</gene>
<feature type="transmembrane region" description="Helical" evidence="1">
    <location>
        <begin position="73"/>
        <end position="95"/>
    </location>
</feature>
<protein>
    <submittedName>
        <fullName evidence="2">Uncharacterized protein</fullName>
    </submittedName>
</protein>
<keyword evidence="3" id="KW-1185">Reference proteome</keyword>
<dbReference type="AlphaFoldDB" id="A0A1L9NNK4"/>
<dbReference type="EMBL" id="KV878176">
    <property type="protein sequence ID" value="OJI90855.1"/>
    <property type="molecule type" value="Genomic_DNA"/>
</dbReference>
<name>A0A1L9NNK4_ASPTC</name>
<reference evidence="3" key="1">
    <citation type="journal article" date="2017" name="Genome Biol.">
        <title>Comparative genomics reveals high biological diversity and specific adaptations in the industrially and medically important fungal genus Aspergillus.</title>
        <authorList>
            <person name="de Vries R.P."/>
            <person name="Riley R."/>
            <person name="Wiebenga A."/>
            <person name="Aguilar-Osorio G."/>
            <person name="Amillis S."/>
            <person name="Uchima C.A."/>
            <person name="Anderluh G."/>
            <person name="Asadollahi M."/>
            <person name="Askin M."/>
            <person name="Barry K."/>
            <person name="Battaglia E."/>
            <person name="Bayram O."/>
            <person name="Benocci T."/>
            <person name="Braus-Stromeyer S.A."/>
            <person name="Caldana C."/>
            <person name="Canovas D."/>
            <person name="Cerqueira G.C."/>
            <person name="Chen F."/>
            <person name="Chen W."/>
            <person name="Choi C."/>
            <person name="Clum A."/>
            <person name="Dos Santos R.A."/>
            <person name="Damasio A.R."/>
            <person name="Diallinas G."/>
            <person name="Emri T."/>
            <person name="Fekete E."/>
            <person name="Flipphi M."/>
            <person name="Freyberg S."/>
            <person name="Gallo A."/>
            <person name="Gournas C."/>
            <person name="Habgood R."/>
            <person name="Hainaut M."/>
            <person name="Harispe M.L."/>
            <person name="Henrissat B."/>
            <person name="Hilden K.S."/>
            <person name="Hope R."/>
            <person name="Hossain A."/>
            <person name="Karabika E."/>
            <person name="Karaffa L."/>
            <person name="Karanyi Z."/>
            <person name="Krasevec N."/>
            <person name="Kuo A."/>
            <person name="Kusch H."/>
            <person name="LaButti K."/>
            <person name="Lagendijk E.L."/>
            <person name="Lapidus A."/>
            <person name="Levasseur A."/>
            <person name="Lindquist E."/>
            <person name="Lipzen A."/>
            <person name="Logrieco A.F."/>
            <person name="MacCabe A."/>
            <person name="Maekelae M.R."/>
            <person name="Malavazi I."/>
            <person name="Melin P."/>
            <person name="Meyer V."/>
            <person name="Mielnichuk N."/>
            <person name="Miskei M."/>
            <person name="Molnar A.P."/>
            <person name="Mule G."/>
            <person name="Ngan C.Y."/>
            <person name="Orejas M."/>
            <person name="Orosz E."/>
            <person name="Ouedraogo J.P."/>
            <person name="Overkamp K.M."/>
            <person name="Park H.-S."/>
            <person name="Perrone G."/>
            <person name="Piumi F."/>
            <person name="Punt P.J."/>
            <person name="Ram A.F."/>
            <person name="Ramon A."/>
            <person name="Rauscher S."/>
            <person name="Record E."/>
            <person name="Riano-Pachon D.M."/>
            <person name="Robert V."/>
            <person name="Roehrig J."/>
            <person name="Ruller R."/>
            <person name="Salamov A."/>
            <person name="Salih N.S."/>
            <person name="Samson R.A."/>
            <person name="Sandor E."/>
            <person name="Sanguinetti M."/>
            <person name="Schuetze T."/>
            <person name="Sepcic K."/>
            <person name="Shelest E."/>
            <person name="Sherlock G."/>
            <person name="Sophianopoulou V."/>
            <person name="Squina F.M."/>
            <person name="Sun H."/>
            <person name="Susca A."/>
            <person name="Todd R.B."/>
            <person name="Tsang A."/>
            <person name="Unkles S.E."/>
            <person name="van de Wiele N."/>
            <person name="van Rossen-Uffink D."/>
            <person name="Oliveira J.V."/>
            <person name="Vesth T.C."/>
            <person name="Visser J."/>
            <person name="Yu J.-H."/>
            <person name="Zhou M."/>
            <person name="Andersen M.R."/>
            <person name="Archer D.B."/>
            <person name="Baker S.E."/>
            <person name="Benoit I."/>
            <person name="Brakhage A.A."/>
            <person name="Braus G.H."/>
            <person name="Fischer R."/>
            <person name="Frisvad J.C."/>
            <person name="Goldman G.H."/>
            <person name="Houbraken J."/>
            <person name="Oakley B."/>
            <person name="Pocsi I."/>
            <person name="Scazzocchio C."/>
            <person name="Seiboth B."/>
            <person name="vanKuyk P.A."/>
            <person name="Wortman J."/>
            <person name="Dyer P.S."/>
            <person name="Grigoriev I.V."/>
        </authorList>
    </citation>
    <scope>NUCLEOTIDE SEQUENCE [LARGE SCALE GENOMIC DNA]</scope>
    <source>
        <strain evidence="3">CBS 134.48</strain>
    </source>
</reference>
<evidence type="ECO:0000313" key="2">
    <source>
        <dbReference type="EMBL" id="OJI90855.1"/>
    </source>
</evidence>
<keyword evidence="1" id="KW-0472">Membrane</keyword>
<evidence type="ECO:0000313" key="3">
    <source>
        <dbReference type="Proteomes" id="UP000184304"/>
    </source>
</evidence>
<keyword evidence="1" id="KW-1133">Transmembrane helix</keyword>
<dbReference type="Proteomes" id="UP000184304">
    <property type="component" value="Unassembled WGS sequence"/>
</dbReference>
<organism evidence="2 3">
    <name type="scientific">Aspergillus tubingensis (strain CBS 134.48)</name>
    <dbReference type="NCBI Taxonomy" id="767770"/>
    <lineage>
        <taxon>Eukaryota</taxon>
        <taxon>Fungi</taxon>
        <taxon>Dikarya</taxon>
        <taxon>Ascomycota</taxon>
        <taxon>Pezizomycotina</taxon>
        <taxon>Eurotiomycetes</taxon>
        <taxon>Eurotiomycetidae</taxon>
        <taxon>Eurotiales</taxon>
        <taxon>Aspergillaceae</taxon>
        <taxon>Aspergillus</taxon>
        <taxon>Aspergillus subgen. Circumdati</taxon>
    </lineage>
</organism>
<proteinExistence type="predicted"/>